<feature type="region of interest" description="Disordered" evidence="1">
    <location>
        <begin position="31"/>
        <end position="59"/>
    </location>
</feature>
<sequence length="59" mass="6627">MAYSDQIRTHVVADSDPMLWLIRIHVLNNSDPCKGSNKPVKAPNQPSNEGLNHIEQMSE</sequence>
<feature type="compositionally biased region" description="Polar residues" evidence="1">
    <location>
        <begin position="44"/>
        <end position="59"/>
    </location>
</feature>
<reference evidence="2 3" key="1">
    <citation type="submission" date="2019-05" db="EMBL/GenBank/DDBJ databases">
        <title>Another draft genome of Portunus trituberculatus and its Hox gene families provides insights of decapod evolution.</title>
        <authorList>
            <person name="Jeong J.-H."/>
            <person name="Song I."/>
            <person name="Kim S."/>
            <person name="Choi T."/>
            <person name="Kim D."/>
            <person name="Ryu S."/>
            <person name="Kim W."/>
        </authorList>
    </citation>
    <scope>NUCLEOTIDE SEQUENCE [LARGE SCALE GENOMIC DNA]</scope>
    <source>
        <tissue evidence="2">Muscle</tissue>
    </source>
</reference>
<name>A0A5B7EV92_PORTR</name>
<comment type="caution">
    <text evidence="2">The sequence shown here is derived from an EMBL/GenBank/DDBJ whole genome shotgun (WGS) entry which is preliminary data.</text>
</comment>
<evidence type="ECO:0000256" key="1">
    <source>
        <dbReference type="SAM" id="MobiDB-lite"/>
    </source>
</evidence>
<dbReference type="AlphaFoldDB" id="A0A5B7EV92"/>
<evidence type="ECO:0000313" key="2">
    <source>
        <dbReference type="EMBL" id="MPC36939.1"/>
    </source>
</evidence>
<proteinExistence type="predicted"/>
<dbReference type="Proteomes" id="UP000324222">
    <property type="component" value="Unassembled WGS sequence"/>
</dbReference>
<evidence type="ECO:0000313" key="3">
    <source>
        <dbReference type="Proteomes" id="UP000324222"/>
    </source>
</evidence>
<accession>A0A5B7EV92</accession>
<keyword evidence="3" id="KW-1185">Reference proteome</keyword>
<gene>
    <name evidence="2" type="ORF">E2C01_030410</name>
</gene>
<organism evidence="2 3">
    <name type="scientific">Portunus trituberculatus</name>
    <name type="common">Swimming crab</name>
    <name type="synonym">Neptunus trituberculatus</name>
    <dbReference type="NCBI Taxonomy" id="210409"/>
    <lineage>
        <taxon>Eukaryota</taxon>
        <taxon>Metazoa</taxon>
        <taxon>Ecdysozoa</taxon>
        <taxon>Arthropoda</taxon>
        <taxon>Crustacea</taxon>
        <taxon>Multicrustacea</taxon>
        <taxon>Malacostraca</taxon>
        <taxon>Eumalacostraca</taxon>
        <taxon>Eucarida</taxon>
        <taxon>Decapoda</taxon>
        <taxon>Pleocyemata</taxon>
        <taxon>Brachyura</taxon>
        <taxon>Eubrachyura</taxon>
        <taxon>Portunoidea</taxon>
        <taxon>Portunidae</taxon>
        <taxon>Portuninae</taxon>
        <taxon>Portunus</taxon>
    </lineage>
</organism>
<protein>
    <submittedName>
        <fullName evidence="2">Uncharacterized protein</fullName>
    </submittedName>
</protein>
<dbReference type="EMBL" id="VSRR010003639">
    <property type="protein sequence ID" value="MPC36939.1"/>
    <property type="molecule type" value="Genomic_DNA"/>
</dbReference>